<dbReference type="InterPro" id="IPR027417">
    <property type="entry name" value="P-loop_NTPase"/>
</dbReference>
<dbReference type="InterPro" id="IPR006073">
    <property type="entry name" value="GTP-bd"/>
</dbReference>
<organism evidence="3 4">
    <name type="scientific">Candidatus Iainarchaeum sp</name>
    <dbReference type="NCBI Taxonomy" id="3101447"/>
    <lineage>
        <taxon>Archaea</taxon>
        <taxon>Candidatus Iainarchaeota</taxon>
        <taxon>Candidatus Iainarchaeia</taxon>
        <taxon>Candidatus Iainarchaeales</taxon>
        <taxon>Candidatus Iainarchaeaceae</taxon>
        <taxon>Candidatus Iainarchaeum</taxon>
    </lineage>
</organism>
<dbReference type="Pfam" id="PF01926">
    <property type="entry name" value="MMR_HSR1"/>
    <property type="match status" value="1"/>
</dbReference>
<dbReference type="PANTHER" id="PTHR45759">
    <property type="entry name" value="NUCLEOLAR GTP-BINDING PROTEIN 1"/>
    <property type="match status" value="1"/>
</dbReference>
<gene>
    <name evidence="3" type="ORF">DRO07_01560</name>
</gene>
<dbReference type="SUPFAM" id="SSF52540">
    <property type="entry name" value="P-loop containing nucleoside triphosphate hydrolases"/>
    <property type="match status" value="1"/>
</dbReference>
<evidence type="ECO:0000313" key="4">
    <source>
        <dbReference type="Proteomes" id="UP000277633"/>
    </source>
</evidence>
<dbReference type="CDD" id="cd01897">
    <property type="entry name" value="NOG"/>
    <property type="match status" value="1"/>
</dbReference>
<sequence length="328" mass="37128">MAQSFKAKILPSAETLIDSALRKAAKKAGMKKTAKEKEMARVLTFYGEIGKKLASAHDSLPRIDKMHDFQKELAELTIGLADLRRVLAHFRKSRKIIAKLKKETIYKLENTTANNEIRRISREFLGRAISVVKKLDRSIRLYNEYVRKLREIPDVRYDIPTLIIAGYPNVGKTTLLKTLTGSKPKIAAYPFTTTKLNLGYMEKNAMELQVIDTPGLLDRKLSGRSNVERKSVLALKHLANAIVFIIDPTLTSGYSIDEQERLLKEIKKQFAVPILVVISKVDIASEEEIKKASEVAEKLGLECILNNSKTLKERIWNLTTESANHLRK</sequence>
<reference evidence="3 4" key="1">
    <citation type="submission" date="2018-06" db="EMBL/GenBank/DDBJ databases">
        <title>Extensive metabolic versatility and redundancy in microbially diverse, dynamic hydrothermal sediments.</title>
        <authorList>
            <person name="Dombrowski N."/>
            <person name="Teske A."/>
            <person name="Baker B.J."/>
        </authorList>
    </citation>
    <scope>NUCLEOTIDE SEQUENCE [LARGE SCALE GENOMIC DNA]</scope>
    <source>
        <strain evidence="3">B9_G13</strain>
    </source>
</reference>
<dbReference type="EMBL" id="QMWO01000043">
    <property type="protein sequence ID" value="RLG69828.1"/>
    <property type="molecule type" value="Genomic_DNA"/>
</dbReference>
<proteinExistence type="predicted"/>
<feature type="domain" description="OBG-type G" evidence="2">
    <location>
        <begin position="160"/>
        <end position="328"/>
    </location>
</feature>
<evidence type="ECO:0000259" key="2">
    <source>
        <dbReference type="PROSITE" id="PS51710"/>
    </source>
</evidence>
<dbReference type="Gene3D" id="3.40.50.300">
    <property type="entry name" value="P-loop containing nucleotide triphosphate hydrolases"/>
    <property type="match status" value="1"/>
</dbReference>
<dbReference type="Pfam" id="PF17835">
    <property type="entry name" value="NOG1_N"/>
    <property type="match status" value="1"/>
</dbReference>
<accession>A0A497JG60</accession>
<dbReference type="Proteomes" id="UP000277633">
    <property type="component" value="Unassembled WGS sequence"/>
</dbReference>
<dbReference type="InterPro" id="IPR031167">
    <property type="entry name" value="G_OBG"/>
</dbReference>
<name>A0A497JG60_9ARCH</name>
<evidence type="ECO:0000313" key="3">
    <source>
        <dbReference type="EMBL" id="RLG69828.1"/>
    </source>
</evidence>
<dbReference type="InterPro" id="IPR005225">
    <property type="entry name" value="Small_GTP-bd"/>
</dbReference>
<dbReference type="Gene3D" id="1.20.120.1190">
    <property type="match status" value="1"/>
</dbReference>
<comment type="caution">
    <text evidence="3">The sequence shown here is derived from an EMBL/GenBank/DDBJ whole genome shotgun (WGS) entry which is preliminary data.</text>
</comment>
<dbReference type="AlphaFoldDB" id="A0A497JG60"/>
<dbReference type="PROSITE" id="PS51710">
    <property type="entry name" value="G_OBG"/>
    <property type="match status" value="1"/>
</dbReference>
<dbReference type="InterPro" id="IPR041623">
    <property type="entry name" value="NOG1_N"/>
</dbReference>
<keyword evidence="1" id="KW-0547">Nucleotide-binding</keyword>
<protein>
    <recommendedName>
        <fullName evidence="2">OBG-type G domain-containing protein</fullName>
    </recommendedName>
</protein>
<dbReference type="NCBIfam" id="TIGR00231">
    <property type="entry name" value="small_GTP"/>
    <property type="match status" value="1"/>
</dbReference>
<dbReference type="GO" id="GO:0005525">
    <property type="term" value="F:GTP binding"/>
    <property type="evidence" value="ECO:0007669"/>
    <property type="project" value="UniProtKB-KW"/>
</dbReference>
<evidence type="ECO:0000256" key="1">
    <source>
        <dbReference type="ARBA" id="ARBA00022741"/>
    </source>
</evidence>
<dbReference type="PRINTS" id="PR00326">
    <property type="entry name" value="GTP1OBG"/>
</dbReference>